<evidence type="ECO:0000313" key="4">
    <source>
        <dbReference type="Proteomes" id="UP000594263"/>
    </source>
</evidence>
<dbReference type="EnsemblPlants" id="Kaladp0055s0104.1.v1.1">
    <property type="protein sequence ID" value="Kaladp0055s0104.1.v1.1"/>
    <property type="gene ID" value="Kaladp0055s0104.v1.1"/>
</dbReference>
<evidence type="ECO:0000256" key="2">
    <source>
        <dbReference type="SAM" id="Phobius"/>
    </source>
</evidence>
<evidence type="ECO:0000256" key="1">
    <source>
        <dbReference type="SAM" id="MobiDB-lite"/>
    </source>
</evidence>
<feature type="region of interest" description="Disordered" evidence="1">
    <location>
        <begin position="1"/>
        <end position="20"/>
    </location>
</feature>
<reference evidence="3" key="1">
    <citation type="submission" date="2021-01" db="UniProtKB">
        <authorList>
            <consortium name="EnsemblPlants"/>
        </authorList>
    </citation>
    <scope>IDENTIFICATION</scope>
</reference>
<feature type="transmembrane region" description="Helical" evidence="2">
    <location>
        <begin position="84"/>
        <end position="109"/>
    </location>
</feature>
<keyword evidence="2" id="KW-1133">Transmembrane helix</keyword>
<accession>A0A7N0U5G9</accession>
<feature type="transmembrane region" description="Helical" evidence="2">
    <location>
        <begin position="121"/>
        <end position="142"/>
    </location>
</feature>
<dbReference type="Proteomes" id="UP000594263">
    <property type="component" value="Unplaced"/>
</dbReference>
<name>A0A7N0U5G9_KALFE</name>
<protein>
    <submittedName>
        <fullName evidence="3">Uncharacterized protein</fullName>
    </submittedName>
</protein>
<keyword evidence="2" id="KW-0472">Membrane</keyword>
<keyword evidence="4" id="KW-1185">Reference proteome</keyword>
<keyword evidence="2" id="KW-0812">Transmembrane</keyword>
<dbReference type="AlphaFoldDB" id="A0A7N0U5G9"/>
<proteinExistence type="predicted"/>
<feature type="region of interest" description="Disordered" evidence="1">
    <location>
        <begin position="40"/>
        <end position="73"/>
    </location>
</feature>
<organism evidence="3 4">
    <name type="scientific">Kalanchoe fedtschenkoi</name>
    <name type="common">Lavender scallops</name>
    <name type="synonym">South American air plant</name>
    <dbReference type="NCBI Taxonomy" id="63787"/>
    <lineage>
        <taxon>Eukaryota</taxon>
        <taxon>Viridiplantae</taxon>
        <taxon>Streptophyta</taxon>
        <taxon>Embryophyta</taxon>
        <taxon>Tracheophyta</taxon>
        <taxon>Spermatophyta</taxon>
        <taxon>Magnoliopsida</taxon>
        <taxon>eudicotyledons</taxon>
        <taxon>Gunneridae</taxon>
        <taxon>Pentapetalae</taxon>
        <taxon>Saxifragales</taxon>
        <taxon>Crassulaceae</taxon>
        <taxon>Kalanchoe</taxon>
    </lineage>
</organism>
<sequence>MHDARPGASPQATPPPQPFLASASVHLQGLQLHRSPHEQPLAWTEPEPPPPGHFPTSHLQVLPPGHGTGHPQPSVHPPFFELSAIFSMVMHKILILVVLSRSSLFFFAYDVGIVRKCGLSCMWLGYNASVYAILVSLISFGGKAASSI</sequence>
<dbReference type="Gramene" id="Kaladp0055s0104.1.v1.1">
    <property type="protein sequence ID" value="Kaladp0055s0104.1.v1.1"/>
    <property type="gene ID" value="Kaladp0055s0104.v1.1"/>
</dbReference>
<evidence type="ECO:0000313" key="3">
    <source>
        <dbReference type="EnsemblPlants" id="Kaladp0055s0104.1.v1.1"/>
    </source>
</evidence>